<proteinExistence type="predicted"/>
<accession>A0A0U3GEI7</accession>
<gene>
    <name evidence="2" type="ORF">ATY89_00350</name>
    <name evidence="3" type="ORF">ATZ20_03395</name>
</gene>
<dbReference type="GeneID" id="14551733"/>
<protein>
    <submittedName>
        <fullName evidence="2">Thiaminase II</fullName>
    </submittedName>
</protein>
<dbReference type="PANTHER" id="PTHR43198">
    <property type="entry name" value="BIFUNCTIONAL TH2 PROTEIN"/>
    <property type="match status" value="1"/>
</dbReference>
<dbReference type="PANTHER" id="PTHR43198:SF2">
    <property type="entry name" value="SI:CH1073-67J19.1-RELATED"/>
    <property type="match status" value="1"/>
</dbReference>
<feature type="domain" description="Thiaminase-2/PQQC" evidence="1">
    <location>
        <begin position="10"/>
        <end position="208"/>
    </location>
</feature>
<dbReference type="RefSeq" id="WP_011278078.1">
    <property type="nucleotide sequence ID" value="NZ_BHWZ01000003.1"/>
</dbReference>
<dbReference type="Pfam" id="PF03070">
    <property type="entry name" value="TENA_THI-4"/>
    <property type="match status" value="1"/>
</dbReference>
<evidence type="ECO:0000313" key="5">
    <source>
        <dbReference type="Proteomes" id="UP000065473"/>
    </source>
</evidence>
<dbReference type="InterPro" id="IPR016084">
    <property type="entry name" value="Haem_Oase-like_multi-hlx"/>
</dbReference>
<evidence type="ECO:0000313" key="2">
    <source>
        <dbReference type="EMBL" id="ALU28565.1"/>
    </source>
</evidence>
<name>A0A0U3GEI7_9CREN</name>
<dbReference type="STRING" id="1435377.SUSAZ_05865"/>
<sequence>MLSERLWESISDVYSAILSHPFITGLVSGKLEEERFKYYIIQDYHYLKDFSKALAVLSAKAESQEQSVLFATHVSDVIKVERDLHNYFFTHWKINPEDFEQSPSNLMYTSYLLSTVYSRPFYEGVAVVLPCYWIYMEVGRELTKKGSPNPLYKRWIDTYGGEEYEVGVKNVLNIINSFKLTDSQEKMMFKHFRLASIFEYMFWDMAYRLERFPFKIKV</sequence>
<evidence type="ECO:0000259" key="1">
    <source>
        <dbReference type="Pfam" id="PF03070"/>
    </source>
</evidence>
<dbReference type="AlphaFoldDB" id="A0A0U3GEI7"/>
<organism evidence="2 5">
    <name type="scientific">Sulfolobus acidocaldarius</name>
    <dbReference type="NCBI Taxonomy" id="2285"/>
    <lineage>
        <taxon>Archaea</taxon>
        <taxon>Thermoproteota</taxon>
        <taxon>Thermoprotei</taxon>
        <taxon>Sulfolobales</taxon>
        <taxon>Sulfolobaceae</taxon>
        <taxon>Sulfolobus</taxon>
    </lineage>
</organism>
<dbReference type="OMA" id="FYIIQDY"/>
<dbReference type="NCBIfam" id="TIGR04306">
    <property type="entry name" value="salvage_TenA"/>
    <property type="match status" value="1"/>
</dbReference>
<dbReference type="InterPro" id="IPR050967">
    <property type="entry name" value="Thiamine_Salvage_TenA"/>
</dbReference>
<dbReference type="InterPro" id="IPR004305">
    <property type="entry name" value="Thiaminase-2/PQQC"/>
</dbReference>
<evidence type="ECO:0000313" key="4">
    <source>
        <dbReference type="Proteomes" id="UP000060043"/>
    </source>
</evidence>
<dbReference type="CDD" id="cd19365">
    <property type="entry name" value="TenA_C-like"/>
    <property type="match status" value="1"/>
</dbReference>
<dbReference type="EMBL" id="CP013695">
    <property type="protein sequence ID" value="ALU31277.1"/>
    <property type="molecule type" value="Genomic_DNA"/>
</dbReference>
<dbReference type="GO" id="GO:0005829">
    <property type="term" value="C:cytosol"/>
    <property type="evidence" value="ECO:0007669"/>
    <property type="project" value="TreeGrafter"/>
</dbReference>
<dbReference type="Proteomes" id="UP000065473">
    <property type="component" value="Chromosome"/>
</dbReference>
<reference evidence="4 5" key="1">
    <citation type="submission" date="2015-12" db="EMBL/GenBank/DDBJ databases">
        <title>A stable core within a dynamic pangenome in Sulfolobus acidocaldarius.</title>
        <authorList>
            <person name="Anderson R."/>
            <person name="Kouris A."/>
            <person name="Seward C."/>
            <person name="Campbell K."/>
            <person name="Whitaker R."/>
        </authorList>
    </citation>
    <scope>NUCLEOTIDE SEQUENCE [LARGE SCALE GENOMIC DNA]</scope>
    <source>
        <strain evidence="2 5">GG12-C01-09</strain>
        <strain evidence="3 4">NG05B_CO5_07</strain>
    </source>
</reference>
<dbReference type="Proteomes" id="UP000060043">
    <property type="component" value="Chromosome"/>
</dbReference>
<dbReference type="OrthoDB" id="85443at2157"/>
<dbReference type="PaxDb" id="1435377-SUSAZ_05865"/>
<dbReference type="EMBL" id="CP013694">
    <property type="protein sequence ID" value="ALU28565.1"/>
    <property type="molecule type" value="Genomic_DNA"/>
</dbReference>
<dbReference type="SUPFAM" id="SSF48613">
    <property type="entry name" value="Heme oxygenase-like"/>
    <property type="match status" value="1"/>
</dbReference>
<evidence type="ECO:0000313" key="3">
    <source>
        <dbReference type="EMBL" id="ALU31277.1"/>
    </source>
</evidence>
<dbReference type="GO" id="GO:0006772">
    <property type="term" value="P:thiamine metabolic process"/>
    <property type="evidence" value="ECO:0007669"/>
    <property type="project" value="InterPro"/>
</dbReference>
<dbReference type="GO" id="GO:0050334">
    <property type="term" value="F:thiaminase activity"/>
    <property type="evidence" value="ECO:0007669"/>
    <property type="project" value="InterPro"/>
</dbReference>
<dbReference type="Gene3D" id="1.20.910.10">
    <property type="entry name" value="Heme oxygenase-like"/>
    <property type="match status" value="1"/>
</dbReference>
<dbReference type="InterPro" id="IPR027574">
    <property type="entry name" value="Thiaminase_II"/>
</dbReference>